<feature type="compositionally biased region" description="Acidic residues" evidence="1">
    <location>
        <begin position="273"/>
        <end position="286"/>
    </location>
</feature>
<feature type="compositionally biased region" description="Polar residues" evidence="1">
    <location>
        <begin position="36"/>
        <end position="46"/>
    </location>
</feature>
<evidence type="ECO:0000256" key="1">
    <source>
        <dbReference type="SAM" id="MobiDB-lite"/>
    </source>
</evidence>
<feature type="compositionally biased region" description="Polar residues" evidence="1">
    <location>
        <begin position="479"/>
        <end position="490"/>
    </location>
</feature>
<feature type="compositionally biased region" description="Basic and acidic residues" evidence="1">
    <location>
        <begin position="361"/>
        <end position="474"/>
    </location>
</feature>
<feature type="compositionally biased region" description="Low complexity" evidence="1">
    <location>
        <begin position="13"/>
        <end position="24"/>
    </location>
</feature>
<reference evidence="3" key="1">
    <citation type="submission" date="2023-03" db="EMBL/GenBank/DDBJ databases">
        <title>Massive genome expansion in bonnet fungi (Mycena s.s.) driven by repeated elements and novel gene families across ecological guilds.</title>
        <authorList>
            <consortium name="Lawrence Berkeley National Laboratory"/>
            <person name="Harder C.B."/>
            <person name="Miyauchi S."/>
            <person name="Viragh M."/>
            <person name="Kuo A."/>
            <person name="Thoen E."/>
            <person name="Andreopoulos B."/>
            <person name="Lu D."/>
            <person name="Skrede I."/>
            <person name="Drula E."/>
            <person name="Henrissat B."/>
            <person name="Morin E."/>
            <person name="Kohler A."/>
            <person name="Barry K."/>
            <person name="LaButti K."/>
            <person name="Morin E."/>
            <person name="Salamov A."/>
            <person name="Lipzen A."/>
            <person name="Mereny Z."/>
            <person name="Hegedus B."/>
            <person name="Baldrian P."/>
            <person name="Stursova M."/>
            <person name="Weitz H."/>
            <person name="Taylor A."/>
            <person name="Grigoriev I.V."/>
            <person name="Nagy L.G."/>
            <person name="Martin F."/>
            <person name="Kauserud H."/>
        </authorList>
    </citation>
    <scope>NUCLEOTIDE SEQUENCE</scope>
    <source>
        <strain evidence="3">CBHHK200</strain>
    </source>
</reference>
<dbReference type="EMBL" id="JARJCM010000041">
    <property type="protein sequence ID" value="KAJ7036725.1"/>
    <property type="molecule type" value="Genomic_DNA"/>
</dbReference>
<feature type="compositionally biased region" description="Basic and acidic residues" evidence="1">
    <location>
        <begin position="340"/>
        <end position="351"/>
    </location>
</feature>
<accession>A0AAD6X5X9</accession>
<name>A0AAD6X5X9_9AGAR</name>
<dbReference type="Pfam" id="PF20149">
    <property type="entry name" value="DUF6532"/>
    <property type="match status" value="1"/>
</dbReference>
<feature type="compositionally biased region" description="Acidic residues" evidence="1">
    <location>
        <begin position="302"/>
        <end position="328"/>
    </location>
</feature>
<feature type="compositionally biased region" description="Polar residues" evidence="1">
    <location>
        <begin position="53"/>
        <end position="64"/>
    </location>
</feature>
<gene>
    <name evidence="3" type="ORF">C8F04DRAFT_1394006</name>
</gene>
<organism evidence="3 4">
    <name type="scientific">Mycena alexandri</name>
    <dbReference type="NCBI Taxonomy" id="1745969"/>
    <lineage>
        <taxon>Eukaryota</taxon>
        <taxon>Fungi</taxon>
        <taxon>Dikarya</taxon>
        <taxon>Basidiomycota</taxon>
        <taxon>Agaricomycotina</taxon>
        <taxon>Agaricomycetes</taxon>
        <taxon>Agaricomycetidae</taxon>
        <taxon>Agaricales</taxon>
        <taxon>Marasmiineae</taxon>
        <taxon>Mycenaceae</taxon>
        <taxon>Mycena</taxon>
    </lineage>
</organism>
<feature type="compositionally biased region" description="Basic and acidic residues" evidence="1">
    <location>
        <begin position="194"/>
        <end position="204"/>
    </location>
</feature>
<evidence type="ECO:0000259" key="2">
    <source>
        <dbReference type="Pfam" id="PF20149"/>
    </source>
</evidence>
<evidence type="ECO:0000313" key="4">
    <source>
        <dbReference type="Proteomes" id="UP001218188"/>
    </source>
</evidence>
<feature type="region of interest" description="Disordered" evidence="1">
    <location>
        <begin position="851"/>
        <end position="872"/>
    </location>
</feature>
<dbReference type="AlphaFoldDB" id="A0AAD6X5X9"/>
<feature type="compositionally biased region" description="Basic residues" evidence="1">
    <location>
        <begin position="1"/>
        <end position="12"/>
    </location>
</feature>
<dbReference type="InterPro" id="IPR045341">
    <property type="entry name" value="DUF6532"/>
</dbReference>
<evidence type="ECO:0000313" key="3">
    <source>
        <dbReference type="EMBL" id="KAJ7036725.1"/>
    </source>
</evidence>
<feature type="region of interest" description="Disordered" evidence="1">
    <location>
        <begin position="1"/>
        <end position="598"/>
    </location>
</feature>
<feature type="domain" description="DUF6532" evidence="2">
    <location>
        <begin position="614"/>
        <end position="825"/>
    </location>
</feature>
<sequence length="872" mass="100884">MTATPRKNKSNKKAGSSAGTKAKTQTTARPKPASQAPKTKYTNAQSKNHDNIIWSSPPRNSILQPLNGGTLPLKRSVLTNFNQKEGGRQRKSTVDRWTRESNAIYENPKPENPKRKAANAQLDQEAENEAAPPTKKTRGKSRAQQQAPVPIVDSPLRPRPKPTKKAYQPEPKDATPRPLLPPALEQRMRPIQKVYDEPEPRDENPLSSPPPTSRYGRRPLPQYNESEGNFLFQNISPPSLIIADDEFPISPEEHRKDIEDFVAQYPPVVILESDAESERDEEEQNDGDLFNPSDDQYAPDDQLFDQDDIEEDDQSDNQFDELSDSDSDSDNHRTKPPRRRGQDREDDRREQEEEQNTGKRKQGEEKRKAEERQERRREWERAEEAEDRRKEQEAEERQERWRERERERVEEAEDKRKEQEAKERQERRRERERAKEQEQQRVKEQEQQRVKEREQRAQERERERAQQREQDKKALSASGKDTQGHTQGTFTAELGHKSDRRNGNGGAGREGRGAEEGLSQSTGNHGGRRKGYNVLDLHRSSNRPTRPPTNQDLTRYRQKQQVEDSEEEDDNQDGKDDEEANRGQGRKTRTKNLTPTPTLEGFYPKAWGKVFALAKDKIYSYLLNDNLWPDPDRETLFNPKILTMLHSSIDYAEKKLGLDLSAQGNFYPEHQDAMVELLWAFVATFRSKCKGYARDTVKVFYEKKIWPSRDKYPNNKQYQAKVKSNVEALLHGSTFHKNGKDENGRTNNFMNPAMGALASKILWSGKRPLGGSEDFNQYSPKFAMALVTFLRSAFDELKSGKAGKASFYESDYGKVYRKALKMIDQLKRDEYHWQKTTKTWDDWRLDNKLRAGAVDEDEDGEQSGEDMDIDLD</sequence>
<dbReference type="Proteomes" id="UP001218188">
    <property type="component" value="Unassembled WGS sequence"/>
</dbReference>
<keyword evidence="4" id="KW-1185">Reference proteome</keyword>
<comment type="caution">
    <text evidence="3">The sequence shown here is derived from an EMBL/GenBank/DDBJ whole genome shotgun (WGS) entry which is preliminary data.</text>
</comment>
<feature type="compositionally biased region" description="Acidic residues" evidence="1">
    <location>
        <begin position="563"/>
        <end position="579"/>
    </location>
</feature>
<feature type="compositionally biased region" description="Polar residues" evidence="1">
    <location>
        <begin position="542"/>
        <end position="553"/>
    </location>
</feature>
<feature type="compositionally biased region" description="Polar residues" evidence="1">
    <location>
        <begin position="223"/>
        <end position="237"/>
    </location>
</feature>
<feature type="compositionally biased region" description="Basic and acidic residues" evidence="1">
    <location>
        <begin position="85"/>
        <end position="99"/>
    </location>
</feature>
<proteinExistence type="predicted"/>
<protein>
    <recommendedName>
        <fullName evidence="2">DUF6532 domain-containing protein</fullName>
    </recommendedName>
</protein>
<feature type="compositionally biased region" description="Acidic residues" evidence="1">
    <location>
        <begin position="854"/>
        <end position="872"/>
    </location>
</feature>